<dbReference type="EMBL" id="JAPZVQ010000019">
    <property type="protein sequence ID" value="MDA1387776.1"/>
    <property type="molecule type" value="Genomic_DNA"/>
</dbReference>
<dbReference type="Proteomes" id="UP001145799">
    <property type="component" value="Unassembled WGS sequence"/>
</dbReference>
<evidence type="ECO:0000313" key="2">
    <source>
        <dbReference type="EMBL" id="MDR7337408.1"/>
    </source>
</evidence>
<name>A0A9X3PPP0_9ACTN</name>
<sequence length="134" mass="14666">MFGEDKIAEQLATARAELSAAAEVQAAAPPEPVTVENEKGRIRITVGTDGRLSELLVSARAIRDGSDDLGPELMRLINEALDKHREHAVTDEPVPDLNALNERFAEMQDRSLRNFAAMSQQISETMAKLQNRAG</sequence>
<reference evidence="2 4" key="2">
    <citation type="submission" date="2023-07" db="EMBL/GenBank/DDBJ databases">
        <title>Sequencing the genomes of 1000 actinobacteria strains.</title>
        <authorList>
            <person name="Klenk H.-P."/>
        </authorList>
    </citation>
    <scope>NUCLEOTIDE SEQUENCE [LARGE SCALE GENOMIC DNA]</scope>
    <source>
        <strain evidence="2 4">DSM 44724</strain>
    </source>
</reference>
<comment type="caution">
    <text evidence="1">The sequence shown here is derived from an EMBL/GenBank/DDBJ whole genome shotgun (WGS) entry which is preliminary data.</text>
</comment>
<keyword evidence="4" id="KW-1185">Reference proteome</keyword>
<dbReference type="EMBL" id="JAVDYD010000001">
    <property type="protein sequence ID" value="MDR7337408.1"/>
    <property type="molecule type" value="Genomic_DNA"/>
</dbReference>
<proteinExistence type="predicted"/>
<evidence type="ECO:0008006" key="5">
    <source>
        <dbReference type="Google" id="ProtNLM"/>
    </source>
</evidence>
<dbReference type="RefSeq" id="WP_270124270.1">
    <property type="nucleotide sequence ID" value="NZ_BAAAOM010000002.1"/>
</dbReference>
<gene>
    <name evidence="2" type="ORF">J2S69_001127</name>
    <name evidence="1" type="ORF">O2L01_22480</name>
</gene>
<protein>
    <recommendedName>
        <fullName evidence="5">YbaB/EbfC DNA-binding family protein</fullName>
    </recommendedName>
</protein>
<dbReference type="AlphaFoldDB" id="A0A9X3PPP0"/>
<dbReference type="Gene3D" id="3.30.1310.10">
    <property type="entry name" value="Nucleoid-associated protein YbaB-like domain"/>
    <property type="match status" value="1"/>
</dbReference>
<organism evidence="1 3">
    <name type="scientific">Glycomyces lechevalierae</name>
    <dbReference type="NCBI Taxonomy" id="256034"/>
    <lineage>
        <taxon>Bacteria</taxon>
        <taxon>Bacillati</taxon>
        <taxon>Actinomycetota</taxon>
        <taxon>Actinomycetes</taxon>
        <taxon>Glycomycetales</taxon>
        <taxon>Glycomycetaceae</taxon>
        <taxon>Glycomyces</taxon>
    </lineage>
</organism>
<accession>A0A9X3PPP0</accession>
<reference evidence="1" key="1">
    <citation type="submission" date="2022-12" db="EMBL/GenBank/DDBJ databases">
        <title>Gycomyces niveus sp.nov., a novel actinomycete isolated from soil in Shouguang.</title>
        <authorList>
            <person name="Yang X."/>
        </authorList>
    </citation>
    <scope>NUCLEOTIDE SEQUENCE</scope>
    <source>
        <strain evidence="1">DSM 44724</strain>
    </source>
</reference>
<evidence type="ECO:0000313" key="4">
    <source>
        <dbReference type="Proteomes" id="UP001183604"/>
    </source>
</evidence>
<evidence type="ECO:0000313" key="1">
    <source>
        <dbReference type="EMBL" id="MDA1387776.1"/>
    </source>
</evidence>
<dbReference type="InterPro" id="IPR036894">
    <property type="entry name" value="YbaB-like_sf"/>
</dbReference>
<evidence type="ECO:0000313" key="3">
    <source>
        <dbReference type="Proteomes" id="UP001145799"/>
    </source>
</evidence>
<dbReference type="Proteomes" id="UP001183604">
    <property type="component" value="Unassembled WGS sequence"/>
</dbReference>